<dbReference type="WBParaSite" id="SPAL_0000828100.1">
    <property type="protein sequence ID" value="SPAL_0000828100.1"/>
    <property type="gene ID" value="SPAL_0000828100"/>
</dbReference>
<feature type="region of interest" description="Disordered" evidence="1">
    <location>
        <begin position="273"/>
        <end position="292"/>
    </location>
</feature>
<sequence>MSLLNLLKNYTSTSEDSALEKEATQATDISEAPREDTLMCSIRNVLSASNSETVESCANITNNTDTAPKNSLFQTLKSTLGDNIDMQVHQQAILEIKEILNSSFITVEQFQKIKSKIGCFDDLNFLAPVFQPDVYSYILKDRFTSADGYLFRASDLLLQFTAFLSTYVGTSSETSESLFTVSSLKSAVDLISQARMILAVRAINPKLKCPLIHHSLSVTTIHSDGLKRFILLDNEDQSKLLASQRGNATLNQLANKRPYSRISQESISSLYGSPSIQPPNVPTPQESQQVNRSYVRQGKQTLATPNKKLEALISATRNLSFYLGHPSGKEDVIADAHLGTPFLGEVEFQEEIKSRI</sequence>
<name>A0A0N5BQX3_STREA</name>
<evidence type="ECO:0000256" key="1">
    <source>
        <dbReference type="SAM" id="MobiDB-lite"/>
    </source>
</evidence>
<evidence type="ECO:0000313" key="3">
    <source>
        <dbReference type="WBParaSite" id="SPAL_0000828100.1"/>
    </source>
</evidence>
<proteinExistence type="predicted"/>
<organism evidence="2 3">
    <name type="scientific">Strongyloides papillosus</name>
    <name type="common">Intestinal threadworm</name>
    <dbReference type="NCBI Taxonomy" id="174720"/>
    <lineage>
        <taxon>Eukaryota</taxon>
        <taxon>Metazoa</taxon>
        <taxon>Ecdysozoa</taxon>
        <taxon>Nematoda</taxon>
        <taxon>Chromadorea</taxon>
        <taxon>Rhabditida</taxon>
        <taxon>Tylenchina</taxon>
        <taxon>Panagrolaimomorpha</taxon>
        <taxon>Strongyloidoidea</taxon>
        <taxon>Strongyloididae</taxon>
        <taxon>Strongyloides</taxon>
    </lineage>
</organism>
<dbReference type="AlphaFoldDB" id="A0A0N5BQX3"/>
<reference evidence="3" key="1">
    <citation type="submission" date="2017-02" db="UniProtKB">
        <authorList>
            <consortium name="WormBaseParasite"/>
        </authorList>
    </citation>
    <scope>IDENTIFICATION</scope>
</reference>
<dbReference type="Proteomes" id="UP000046392">
    <property type="component" value="Unplaced"/>
</dbReference>
<accession>A0A0N5BQX3</accession>
<keyword evidence="2" id="KW-1185">Reference proteome</keyword>
<protein>
    <submittedName>
        <fullName evidence="3">Uncharacterized protein</fullName>
    </submittedName>
</protein>
<feature type="compositionally biased region" description="Polar residues" evidence="1">
    <location>
        <begin position="283"/>
        <end position="292"/>
    </location>
</feature>
<evidence type="ECO:0000313" key="2">
    <source>
        <dbReference type="Proteomes" id="UP000046392"/>
    </source>
</evidence>